<comment type="subcellular location">
    <subcellularLocation>
        <location evidence="3">Cytoplasm</location>
        <location evidence="3">Cytosol</location>
    </subcellularLocation>
    <subcellularLocation>
        <location evidence="2">Endoplasmic reticulum</location>
    </subcellularLocation>
    <subcellularLocation>
        <location evidence="4">Golgi apparatus</location>
    </subcellularLocation>
    <subcellularLocation>
        <location evidence="1">Mitochondrion</location>
    </subcellularLocation>
</comment>
<protein>
    <recommendedName>
        <fullName evidence="14">GTPase IMAP family member 8</fullName>
    </recommendedName>
    <alternativeName>
        <fullName evidence="15">Immune-associated nucleotide-binding protein 9</fullName>
    </alternativeName>
</protein>
<dbReference type="FunFam" id="3.40.50.300:FF:000536">
    <property type="entry name" value="GTPase IMAP family member 8"/>
    <property type="match status" value="1"/>
</dbReference>
<dbReference type="AlphaFoldDB" id="A0A060YMJ3"/>
<dbReference type="Gene3D" id="3.40.50.300">
    <property type="entry name" value="P-loop containing nucleotide triphosphate hydrolases"/>
    <property type="match status" value="2"/>
</dbReference>
<dbReference type="GO" id="GO:0005525">
    <property type="term" value="F:GTP binding"/>
    <property type="evidence" value="ECO:0007669"/>
    <property type="project" value="UniProtKB-KW"/>
</dbReference>
<evidence type="ECO:0000259" key="16">
    <source>
        <dbReference type="PROSITE" id="PS51720"/>
    </source>
</evidence>
<organism evidence="17 18">
    <name type="scientific">Oncorhynchus mykiss</name>
    <name type="common">Rainbow trout</name>
    <name type="synonym">Salmo gairdneri</name>
    <dbReference type="NCBI Taxonomy" id="8022"/>
    <lineage>
        <taxon>Eukaryota</taxon>
        <taxon>Metazoa</taxon>
        <taxon>Chordata</taxon>
        <taxon>Craniata</taxon>
        <taxon>Vertebrata</taxon>
        <taxon>Euteleostomi</taxon>
        <taxon>Actinopterygii</taxon>
        <taxon>Neopterygii</taxon>
        <taxon>Teleostei</taxon>
        <taxon>Protacanthopterygii</taxon>
        <taxon>Salmoniformes</taxon>
        <taxon>Salmonidae</taxon>
        <taxon>Salmoninae</taxon>
        <taxon>Oncorhynchus</taxon>
    </lineage>
</organism>
<evidence type="ECO:0000256" key="15">
    <source>
        <dbReference type="ARBA" id="ARBA00077278"/>
    </source>
</evidence>
<reference evidence="17" key="1">
    <citation type="journal article" date="2014" name="Nat. Commun.">
        <title>The rainbow trout genome provides novel insights into evolution after whole-genome duplication in vertebrates.</title>
        <authorList>
            <person name="Berthelot C."/>
            <person name="Brunet F."/>
            <person name="Chalopin D."/>
            <person name="Juanchich A."/>
            <person name="Bernard M."/>
            <person name="Noel B."/>
            <person name="Bento P."/>
            <person name="Da Silva C."/>
            <person name="Labadie K."/>
            <person name="Alberti A."/>
            <person name="Aury J.M."/>
            <person name="Louis A."/>
            <person name="Dehais P."/>
            <person name="Bardou P."/>
            <person name="Montfort J."/>
            <person name="Klopp C."/>
            <person name="Cabau C."/>
            <person name="Gaspin C."/>
            <person name="Thorgaard G.H."/>
            <person name="Boussaha M."/>
            <person name="Quillet E."/>
            <person name="Guyomard R."/>
            <person name="Galiana D."/>
            <person name="Bobe J."/>
            <person name="Volff J.N."/>
            <person name="Genet C."/>
            <person name="Wincker P."/>
            <person name="Jaillon O."/>
            <person name="Roest Crollius H."/>
            <person name="Guiguen Y."/>
        </authorList>
    </citation>
    <scope>NUCLEOTIDE SEQUENCE [LARGE SCALE GENOMIC DNA]</scope>
</reference>
<dbReference type="STRING" id="8022.A0A060YMJ3"/>
<dbReference type="EMBL" id="FR910418">
    <property type="protein sequence ID" value="CDQ90345.1"/>
    <property type="molecule type" value="Genomic_DNA"/>
</dbReference>
<evidence type="ECO:0000256" key="7">
    <source>
        <dbReference type="ARBA" id="ARBA00022737"/>
    </source>
</evidence>
<evidence type="ECO:0000256" key="9">
    <source>
        <dbReference type="ARBA" id="ARBA00022824"/>
    </source>
</evidence>
<feature type="domain" description="AIG1-type G" evidence="16">
    <location>
        <begin position="9"/>
        <end position="204"/>
    </location>
</feature>
<proteinExistence type="inferred from homology"/>
<reference evidence="17" key="2">
    <citation type="submission" date="2014-03" db="EMBL/GenBank/DDBJ databases">
        <authorList>
            <person name="Genoscope - CEA"/>
        </authorList>
    </citation>
    <scope>NUCLEOTIDE SEQUENCE</scope>
</reference>
<gene>
    <name evidence="17" type="ORF">GSONMT00025351001</name>
</gene>
<evidence type="ECO:0000256" key="5">
    <source>
        <dbReference type="ARBA" id="ARBA00008535"/>
    </source>
</evidence>
<evidence type="ECO:0000256" key="12">
    <source>
        <dbReference type="ARBA" id="ARBA00023134"/>
    </source>
</evidence>
<dbReference type="GO" id="GO:0005794">
    <property type="term" value="C:Golgi apparatus"/>
    <property type="evidence" value="ECO:0007669"/>
    <property type="project" value="UniProtKB-SubCell"/>
</dbReference>
<evidence type="ECO:0000256" key="3">
    <source>
        <dbReference type="ARBA" id="ARBA00004514"/>
    </source>
</evidence>
<dbReference type="Proteomes" id="UP000193380">
    <property type="component" value="Unassembled WGS sequence"/>
</dbReference>
<dbReference type="PANTHER" id="PTHR10903">
    <property type="entry name" value="GTPASE, IMAP FAMILY MEMBER-RELATED"/>
    <property type="match status" value="1"/>
</dbReference>
<evidence type="ECO:0000256" key="4">
    <source>
        <dbReference type="ARBA" id="ARBA00004555"/>
    </source>
</evidence>
<evidence type="ECO:0000256" key="14">
    <source>
        <dbReference type="ARBA" id="ARBA00073539"/>
    </source>
</evidence>
<dbReference type="InterPro" id="IPR045058">
    <property type="entry name" value="GIMA/IAN/Toc"/>
</dbReference>
<sequence length="475" mass="52898">MAESRMTESPHLRIVLLGKTGVGKSASGNSILGRKAFLSKRSLVSVTKDCAEEMCVINGRNISVVDTVGIFSTNSSDGLIEAECKRAMESPVPCVFLVVIKVDRFTKEEQEAVERIEDIVGKDGMERSCILLTHGDMADGLTVDEMIQEEGAEDFREAVMKFQGRCYLFNNKIVNLITTLNLLTKLESLQKTASIMNSENTTESSAERRIVLLGRSGVGKSASGNTILGLRGSEQFRSDCSFNSVTEKSEAKSAVVAGREVKVIDTPGLSKGKHTPQHVFNEMMKSCLLAEEGLHAFVLVIELGRFEKNDNEIIYLLKKAFGKKALKYAVVLFTHGDRLSSQNIEQNIQANQDLKNLVEMCGGRYCIFNNTSMNNKRQVRELFTKVDEMVQVNGGTAYVGEIVGIARTIMRELREIATDYSDRLSTAWRRFCKWVVAIWVAMCESFTRFLENAIILARTFPQKPAHNYSDLSQMC</sequence>
<evidence type="ECO:0000256" key="8">
    <source>
        <dbReference type="ARBA" id="ARBA00022741"/>
    </source>
</evidence>
<comment type="similarity">
    <text evidence="5">Belongs to the TRAFAC class TrmE-Era-EngA-EngB-Septin-like GTPase superfamily. AIG1/Toc34/Toc159-like paraseptin GTPase family. IAN subfamily.</text>
</comment>
<dbReference type="GO" id="GO:0005739">
    <property type="term" value="C:mitochondrion"/>
    <property type="evidence" value="ECO:0007669"/>
    <property type="project" value="UniProtKB-SubCell"/>
</dbReference>
<evidence type="ECO:0000256" key="1">
    <source>
        <dbReference type="ARBA" id="ARBA00004173"/>
    </source>
</evidence>
<keyword evidence="12" id="KW-0342">GTP-binding</keyword>
<feature type="domain" description="AIG1-type G" evidence="16">
    <location>
        <begin position="205"/>
        <end position="407"/>
    </location>
</feature>
<evidence type="ECO:0000256" key="2">
    <source>
        <dbReference type="ARBA" id="ARBA00004240"/>
    </source>
</evidence>
<evidence type="ECO:0000313" key="17">
    <source>
        <dbReference type="EMBL" id="CDQ90345.1"/>
    </source>
</evidence>
<comment type="function">
    <text evidence="13">Exerts an anti-apoptotic effect in the immune system and is involved in responses to infections.</text>
</comment>
<dbReference type="PANTHER" id="PTHR10903:SF170">
    <property type="entry name" value="GTPASE IMAP FAMILY MEMBER 7"/>
    <property type="match status" value="1"/>
</dbReference>
<keyword evidence="6" id="KW-0963">Cytoplasm</keyword>
<dbReference type="InterPro" id="IPR006703">
    <property type="entry name" value="G_AIG1"/>
</dbReference>
<keyword evidence="7" id="KW-0677">Repeat</keyword>
<evidence type="ECO:0000256" key="10">
    <source>
        <dbReference type="ARBA" id="ARBA00023034"/>
    </source>
</evidence>
<evidence type="ECO:0000256" key="13">
    <source>
        <dbReference type="ARBA" id="ARBA00056809"/>
    </source>
</evidence>
<keyword evidence="9" id="KW-0256">Endoplasmic reticulum</keyword>
<keyword evidence="11" id="KW-0496">Mitochondrion</keyword>
<dbReference type="GO" id="GO:0005783">
    <property type="term" value="C:endoplasmic reticulum"/>
    <property type="evidence" value="ECO:0007669"/>
    <property type="project" value="UniProtKB-SubCell"/>
</dbReference>
<evidence type="ECO:0000256" key="6">
    <source>
        <dbReference type="ARBA" id="ARBA00022490"/>
    </source>
</evidence>
<dbReference type="Pfam" id="PF04548">
    <property type="entry name" value="AIG1"/>
    <property type="match status" value="2"/>
</dbReference>
<accession>A0A060YMJ3</accession>
<dbReference type="SUPFAM" id="SSF52540">
    <property type="entry name" value="P-loop containing nucleoside triphosphate hydrolases"/>
    <property type="match status" value="2"/>
</dbReference>
<dbReference type="GO" id="GO:0005829">
    <property type="term" value="C:cytosol"/>
    <property type="evidence" value="ECO:0007669"/>
    <property type="project" value="UniProtKB-SubCell"/>
</dbReference>
<dbReference type="PROSITE" id="PS51720">
    <property type="entry name" value="G_AIG1"/>
    <property type="match status" value="2"/>
</dbReference>
<name>A0A060YMJ3_ONCMY</name>
<evidence type="ECO:0000313" key="18">
    <source>
        <dbReference type="Proteomes" id="UP000193380"/>
    </source>
</evidence>
<evidence type="ECO:0000256" key="11">
    <source>
        <dbReference type="ARBA" id="ARBA00023128"/>
    </source>
</evidence>
<dbReference type="FunFam" id="3.40.50.300:FF:000366">
    <property type="entry name" value="GTPase, IMAP family member 2"/>
    <property type="match status" value="1"/>
</dbReference>
<dbReference type="PaxDb" id="8022-A0A060YMJ3"/>
<keyword evidence="10" id="KW-0333">Golgi apparatus</keyword>
<dbReference type="InterPro" id="IPR027417">
    <property type="entry name" value="P-loop_NTPase"/>
</dbReference>
<keyword evidence="8" id="KW-0547">Nucleotide-binding</keyword>